<dbReference type="KEGG" id="mis:MICPUN_55473"/>
<dbReference type="EMBL" id="CP001574">
    <property type="protein sequence ID" value="ACO68583.1"/>
    <property type="molecule type" value="Genomic_DNA"/>
</dbReference>
<dbReference type="Proteomes" id="UP000002009">
    <property type="component" value="Chromosome 1"/>
</dbReference>
<dbReference type="PROSITE" id="PS51688">
    <property type="entry name" value="ICA"/>
    <property type="match status" value="1"/>
</dbReference>
<name>C1FEK3_MICCC</name>
<dbReference type="InParanoid" id="C1FEK3"/>
<organism evidence="3 4">
    <name type="scientific">Micromonas commoda (strain RCC299 / NOUM17 / CCMP2709)</name>
    <name type="common">Picoplanktonic green alga</name>
    <dbReference type="NCBI Taxonomy" id="296587"/>
    <lineage>
        <taxon>Eukaryota</taxon>
        <taxon>Viridiplantae</taxon>
        <taxon>Chlorophyta</taxon>
        <taxon>Mamiellophyceae</taxon>
        <taxon>Mamiellales</taxon>
        <taxon>Mamiellaceae</taxon>
        <taxon>Micromonas</taxon>
    </lineage>
</organism>
<dbReference type="Pfam" id="PF13884">
    <property type="entry name" value="Peptidase_S74"/>
    <property type="match status" value="1"/>
</dbReference>
<dbReference type="OrthoDB" id="27041at2759"/>
<accession>C1FEK3</accession>
<feature type="domain" description="Peptidase S74" evidence="2">
    <location>
        <begin position="637"/>
        <end position="859"/>
    </location>
</feature>
<keyword evidence="1" id="KW-0175">Coiled coil</keyword>
<evidence type="ECO:0000256" key="1">
    <source>
        <dbReference type="SAM" id="Coils"/>
    </source>
</evidence>
<gene>
    <name evidence="3" type="ORF">MICPUN_55473</name>
</gene>
<dbReference type="AlphaFoldDB" id="C1FEK3"/>
<evidence type="ECO:0000313" key="3">
    <source>
        <dbReference type="EMBL" id="ACO68583.1"/>
    </source>
</evidence>
<sequence>MIDGTTATPLTGYKLQVEGDTLIRNGTKKYLDCYNDKVGIRVDADLIDLGCDVKIVGSTCVEGDLKIDGILKNGADKVFILQEDHDQDITEITDILDDIVNAIPTDENGNNEIPEGETLAYNSQITGLQTQVDNLPTISTVDTFIETKLASLHIIEGENANDPLALKHYLKDEVDALIPDVSNFETTTQLDTRLADYTTLSLFEAHETLMETELADKVDTTTLDNYDTSAQVDTKLSSYDTSAQVDTKLSSYDTSVEVDTKLNSYDTSTQVDNKIAGALADYDTSTEVDTKITNAGVGGHWTKDATTNELSYGAGRVKIDTNGEGLVVQPNTSDTDARINLISGEGDADAYIGFHARNPNSVHGRSVYIGAKASDTATNSVETELHFKVRGNNPYEWNTMVSDMVIKGDGDVEFQSPKLRILGGSWNTKFDLTNEGTICRKYTDTNNVDHGSGLHFSGDYIYPTDASGNLNNDVLSIGFPQHNRFKYIYASDSVFLNDYYEQSGSQYFGKRYNWHPFGILSGMEIENNTTGGNYSQKLHFLTHYYGVSNGRRMTINESGHVGIGTENPVAVLHVQGSRHANIAGGNNATLDWAGTGSGASMFYNSSTTYNVDIGIFASSRIATNADFVSAQGAFTHSDSRIKRDIKELNDDDALVKLRQIQPKIYGYKDIGVRPEEEVIGFIADEVEQVCPQAVRKTTSTIPNILEVVNVAESNIISFTNFNTSNLSETSSLECVDIRSGQEQYISIGKVIDDKTVQVKEDLSNWLGSFDEDGRLIVETTTSTLTTDEYEALENEEQEGYRKKDDVYEKTITSYPGNNLYIRGERVNDFRTLKKEMLFAINFSATQELDKSVEKLKVENEELKARLLALEEKINIA</sequence>
<dbReference type="RefSeq" id="XP_002507325.1">
    <property type="nucleotide sequence ID" value="XM_002507279.1"/>
</dbReference>
<keyword evidence="4" id="KW-1185">Reference proteome</keyword>
<evidence type="ECO:0000313" key="4">
    <source>
        <dbReference type="Proteomes" id="UP000002009"/>
    </source>
</evidence>
<feature type="coiled-coil region" evidence="1">
    <location>
        <begin position="845"/>
        <end position="872"/>
    </location>
</feature>
<protein>
    <recommendedName>
        <fullName evidence="2">Peptidase S74 domain-containing protein</fullName>
    </recommendedName>
</protein>
<dbReference type="InterPro" id="IPR030392">
    <property type="entry name" value="S74_ICA"/>
</dbReference>
<reference evidence="3 4" key="1">
    <citation type="journal article" date="2009" name="Science">
        <title>Green evolution and dynamic adaptations revealed by genomes of the marine picoeukaryotes Micromonas.</title>
        <authorList>
            <person name="Worden A.Z."/>
            <person name="Lee J.H."/>
            <person name="Mock T."/>
            <person name="Rouze P."/>
            <person name="Simmons M.P."/>
            <person name="Aerts A.L."/>
            <person name="Allen A.E."/>
            <person name="Cuvelier M.L."/>
            <person name="Derelle E."/>
            <person name="Everett M.V."/>
            <person name="Foulon E."/>
            <person name="Grimwood J."/>
            <person name="Gundlach H."/>
            <person name="Henrissat B."/>
            <person name="Napoli C."/>
            <person name="McDonald S.M."/>
            <person name="Parker M.S."/>
            <person name="Rombauts S."/>
            <person name="Salamov A."/>
            <person name="Von Dassow P."/>
            <person name="Badger J.H."/>
            <person name="Coutinho P.M."/>
            <person name="Demir E."/>
            <person name="Dubchak I."/>
            <person name="Gentemann C."/>
            <person name="Eikrem W."/>
            <person name="Gready J.E."/>
            <person name="John U."/>
            <person name="Lanier W."/>
            <person name="Lindquist E.A."/>
            <person name="Lucas S."/>
            <person name="Mayer K.F."/>
            <person name="Moreau H."/>
            <person name="Not F."/>
            <person name="Otillar R."/>
            <person name="Panaud O."/>
            <person name="Pangilinan J."/>
            <person name="Paulsen I."/>
            <person name="Piegu B."/>
            <person name="Poliakov A."/>
            <person name="Robbens S."/>
            <person name="Schmutz J."/>
            <person name="Toulza E."/>
            <person name="Wyss T."/>
            <person name="Zelensky A."/>
            <person name="Zhou K."/>
            <person name="Armbrust E.V."/>
            <person name="Bhattacharya D."/>
            <person name="Goodenough U.W."/>
            <person name="Van de Peer Y."/>
            <person name="Grigoriev I.V."/>
        </authorList>
    </citation>
    <scope>NUCLEOTIDE SEQUENCE [LARGE SCALE GENOMIC DNA]</scope>
    <source>
        <strain evidence="4">RCC299 / NOUM17</strain>
    </source>
</reference>
<evidence type="ECO:0000259" key="2">
    <source>
        <dbReference type="PROSITE" id="PS51688"/>
    </source>
</evidence>
<proteinExistence type="predicted"/>
<dbReference type="GeneID" id="8250636"/>